<dbReference type="EMBL" id="JARWBG010000004">
    <property type="protein sequence ID" value="MDH2388302.1"/>
    <property type="molecule type" value="Genomic_DNA"/>
</dbReference>
<evidence type="ECO:0000313" key="4">
    <source>
        <dbReference type="Proteomes" id="UP001223144"/>
    </source>
</evidence>
<keyword evidence="2" id="KW-0479">Metal-binding</keyword>
<dbReference type="SUPFAM" id="SSF48576">
    <property type="entry name" value="Terpenoid synthases"/>
    <property type="match status" value="1"/>
</dbReference>
<keyword evidence="1 2" id="KW-0456">Lyase</keyword>
<gene>
    <name evidence="3" type="ORF">QCN29_05765</name>
</gene>
<comment type="cofactor">
    <cofactor evidence="2">
        <name>Mg(2+)</name>
        <dbReference type="ChEBI" id="CHEBI:18420"/>
    </cofactor>
</comment>
<dbReference type="NCBIfam" id="NF041624">
    <property type="entry name" value="isoafr_syn"/>
    <property type="match status" value="1"/>
</dbReference>
<dbReference type="GO" id="GO:0016829">
    <property type="term" value="F:lyase activity"/>
    <property type="evidence" value="ECO:0007669"/>
    <property type="project" value="UniProtKB-KW"/>
</dbReference>
<dbReference type="Proteomes" id="UP001223144">
    <property type="component" value="Unassembled WGS sequence"/>
</dbReference>
<organism evidence="3 4">
    <name type="scientific">Streptomyces chengmaiensis</name>
    <dbReference type="NCBI Taxonomy" id="3040919"/>
    <lineage>
        <taxon>Bacteria</taxon>
        <taxon>Bacillati</taxon>
        <taxon>Actinomycetota</taxon>
        <taxon>Actinomycetes</taxon>
        <taxon>Kitasatosporales</taxon>
        <taxon>Streptomycetaceae</taxon>
        <taxon>Streptomyces</taxon>
    </lineage>
</organism>
<comment type="caution">
    <text evidence="3">The sequence shown here is derived from an EMBL/GenBank/DDBJ whole genome shotgun (WGS) entry which is preliminary data.</text>
</comment>
<protein>
    <recommendedName>
        <fullName evidence="2">Terpene synthase</fullName>
        <ecNumber evidence="2">4.2.3.-</ecNumber>
    </recommendedName>
</protein>
<keyword evidence="2" id="KW-0460">Magnesium</keyword>
<evidence type="ECO:0000313" key="3">
    <source>
        <dbReference type="EMBL" id="MDH2388302.1"/>
    </source>
</evidence>
<dbReference type="PANTHER" id="PTHR35201">
    <property type="entry name" value="TERPENE SYNTHASE"/>
    <property type="match status" value="1"/>
</dbReference>
<dbReference type="SFLD" id="SFLDG01020">
    <property type="entry name" value="Terpene_Cyclase_Like_2"/>
    <property type="match status" value="1"/>
</dbReference>
<dbReference type="PANTHER" id="PTHR35201:SF4">
    <property type="entry name" value="BETA-PINACENE SYNTHASE-RELATED"/>
    <property type="match status" value="1"/>
</dbReference>
<dbReference type="Gene3D" id="1.10.600.10">
    <property type="entry name" value="Farnesyl Diphosphate Synthase"/>
    <property type="match status" value="1"/>
</dbReference>
<evidence type="ECO:0000256" key="2">
    <source>
        <dbReference type="RuleBase" id="RU366034"/>
    </source>
</evidence>
<dbReference type="InterPro" id="IPR008949">
    <property type="entry name" value="Isoprenoid_synthase_dom_sf"/>
</dbReference>
<dbReference type="EC" id="4.2.3.-" evidence="2"/>
<dbReference type="InterPro" id="IPR048128">
    <property type="entry name" value="Isoafr/prist_syn"/>
</dbReference>
<dbReference type="RefSeq" id="WP_279926696.1">
    <property type="nucleotide sequence ID" value="NZ_JARWBG010000004.1"/>
</dbReference>
<dbReference type="InterPro" id="IPR034686">
    <property type="entry name" value="Terpene_cyclase-like_2"/>
</dbReference>
<comment type="similarity">
    <text evidence="2">Belongs to the terpene synthase family.</text>
</comment>
<dbReference type="SFLD" id="SFLDS00005">
    <property type="entry name" value="Isoprenoid_Synthase_Type_I"/>
    <property type="match status" value="1"/>
</dbReference>
<sequence length="383" mass="42269">MPPSSGRTSTCSDPTRRTAAVRLPFPVRFSPHAERARRHTLQWVQGMGLLTGDAAAGEYDALRLERLMAYFYPDATAADLELAADFNAWFFIFDDQFDGWLGKRPGAVEGLVRTLARTMTPDGVPRQHDWRAPRGVRRPPVVPADGGVRPLVTAFRDIWRRSVAGRPACWQRRFRAHWTAYMAAYRGEAQHRNAERLPSLERFLEVRRDSIGVQPCLDLTERCGGYSLPDELYGMPPLPDLREITADVVIFVNDIVSLSKELAAGDVNNSVIIRTAQRGCTTAEAIEHIAALANARAARFTQLAASLPRRLSRCCVPAEVRGHIEHYVEGMGHLMAGNLAWSLATSRYDETGVAAVSGGRQRPWAQLAADGAETAAVGRTARA</sequence>
<name>A0ABT6HHR9_9ACTN</name>
<accession>A0ABT6HHR9</accession>
<keyword evidence="4" id="KW-1185">Reference proteome</keyword>
<reference evidence="3 4" key="1">
    <citation type="submission" date="2023-04" db="EMBL/GenBank/DDBJ databases">
        <title>Streptomyces chengmaiensis sp. nov. isolated from the stem of mangrove plant in Hainan.</title>
        <authorList>
            <person name="Huang X."/>
            <person name="Zhou S."/>
            <person name="Chu X."/>
            <person name="Xie Y."/>
            <person name="Lin Y."/>
        </authorList>
    </citation>
    <scope>NUCLEOTIDE SEQUENCE [LARGE SCALE GENOMIC DNA]</scope>
    <source>
        <strain evidence="3 4">HNM0663</strain>
    </source>
</reference>
<evidence type="ECO:0000256" key="1">
    <source>
        <dbReference type="ARBA" id="ARBA00023239"/>
    </source>
</evidence>
<dbReference type="Pfam" id="PF19086">
    <property type="entry name" value="Terpene_syn_C_2"/>
    <property type="match status" value="1"/>
</dbReference>
<proteinExistence type="inferred from homology"/>